<keyword evidence="2" id="KW-0805">Transcription regulation</keyword>
<sequence>MAKGLIDHQFTTKFTNRERMGRKGKRGAIREKKGGRDGEKAAPPADDDCASSSDGEGGAAAAGLPMANLVRLIRQVIPKGVKVSTRAKHLTHDCAVEFVGFVAGEAAEQAKAQHRRTIAPEDFICAFQALGFDDYVQPMSTYTRRYHEHHNNAARGYRGSFVPRPPPPPPDVAVAEEAAVTAPGVPCFSDEEMQYLRSTVPSLHGEQDDEGSSSAYSPTPAGHGYGYTGDM</sequence>
<dbReference type="InterPro" id="IPR003958">
    <property type="entry name" value="CBFA_NFYB_domain"/>
</dbReference>
<dbReference type="PANTHER" id="PTHR11064:SF177">
    <property type="entry name" value="NUCLEAR TRANSCRIPTION FACTOR Y SUBUNIT B-1"/>
    <property type="match status" value="1"/>
</dbReference>
<comment type="similarity">
    <text evidence="1">Belongs to the NFYB/HAP3 subunit family.</text>
</comment>
<feature type="region of interest" description="Disordered" evidence="4">
    <location>
        <begin position="202"/>
        <end position="231"/>
    </location>
</feature>
<feature type="domain" description="Transcription factor CBF/NF-Y/archaeal histone" evidence="5">
    <location>
        <begin position="63"/>
        <end position="125"/>
    </location>
</feature>
<evidence type="ECO:0000259" key="5">
    <source>
        <dbReference type="Pfam" id="PF00808"/>
    </source>
</evidence>
<dbReference type="STRING" id="4555.A0A368PR77"/>
<evidence type="ECO:0000256" key="3">
    <source>
        <dbReference type="ARBA" id="ARBA00023163"/>
    </source>
</evidence>
<dbReference type="GO" id="GO:0046982">
    <property type="term" value="F:protein heterodimerization activity"/>
    <property type="evidence" value="ECO:0007669"/>
    <property type="project" value="InterPro"/>
</dbReference>
<feature type="region of interest" description="Disordered" evidence="4">
    <location>
        <begin position="1"/>
        <end position="57"/>
    </location>
</feature>
<reference evidence="6" key="1">
    <citation type="journal article" date="2012" name="Nat. Biotechnol.">
        <title>Reference genome sequence of the model plant Setaria.</title>
        <authorList>
            <person name="Bennetzen J.L."/>
            <person name="Schmutz J."/>
            <person name="Wang H."/>
            <person name="Percifield R."/>
            <person name="Hawkins J."/>
            <person name="Pontaroli A.C."/>
            <person name="Estep M."/>
            <person name="Feng L."/>
            <person name="Vaughn J.N."/>
            <person name="Grimwood J."/>
            <person name="Jenkins J."/>
            <person name="Barry K."/>
            <person name="Lindquist E."/>
            <person name="Hellsten U."/>
            <person name="Deshpande S."/>
            <person name="Wang X."/>
            <person name="Wu X."/>
            <person name="Mitros T."/>
            <person name="Triplett J."/>
            <person name="Yang X."/>
            <person name="Ye C.Y."/>
            <person name="Mauro-Herrera M."/>
            <person name="Wang L."/>
            <person name="Li P."/>
            <person name="Sharma M."/>
            <person name="Sharma R."/>
            <person name="Ronald P.C."/>
            <person name="Panaud O."/>
            <person name="Kellogg E.A."/>
            <person name="Brutnell T.P."/>
            <person name="Doust A.N."/>
            <person name="Tuskan G.A."/>
            <person name="Rokhsar D."/>
            <person name="Devos K.M."/>
        </authorList>
    </citation>
    <scope>NUCLEOTIDE SEQUENCE [LARGE SCALE GENOMIC DNA]</scope>
    <source>
        <strain evidence="6">Yugu1</strain>
    </source>
</reference>
<dbReference type="InterPro" id="IPR027113">
    <property type="entry name" value="Transc_fact_NFYB/HAP3"/>
</dbReference>
<organism evidence="6">
    <name type="scientific">Setaria italica</name>
    <name type="common">Foxtail millet</name>
    <name type="synonym">Panicum italicum</name>
    <dbReference type="NCBI Taxonomy" id="4555"/>
    <lineage>
        <taxon>Eukaryota</taxon>
        <taxon>Viridiplantae</taxon>
        <taxon>Streptophyta</taxon>
        <taxon>Embryophyta</taxon>
        <taxon>Tracheophyta</taxon>
        <taxon>Spermatophyta</taxon>
        <taxon>Magnoliopsida</taxon>
        <taxon>Liliopsida</taxon>
        <taxon>Poales</taxon>
        <taxon>Poaceae</taxon>
        <taxon>PACMAD clade</taxon>
        <taxon>Panicoideae</taxon>
        <taxon>Panicodae</taxon>
        <taxon>Paniceae</taxon>
        <taxon>Cenchrinae</taxon>
        <taxon>Setaria</taxon>
    </lineage>
</organism>
<evidence type="ECO:0000313" key="6">
    <source>
        <dbReference type="EMBL" id="RCV08149.1"/>
    </source>
</evidence>
<gene>
    <name evidence="6" type="ORF">SETIT_1G302900v2</name>
</gene>
<dbReference type="AlphaFoldDB" id="A0A368PR77"/>
<dbReference type="CDD" id="cd22907">
    <property type="entry name" value="HFD_NFYB"/>
    <property type="match status" value="1"/>
</dbReference>
<proteinExistence type="inferred from homology"/>
<feature type="compositionally biased region" description="Basic and acidic residues" evidence="4">
    <location>
        <begin position="28"/>
        <end position="40"/>
    </location>
</feature>
<keyword evidence="3" id="KW-0804">Transcription</keyword>
<dbReference type="InterPro" id="IPR009072">
    <property type="entry name" value="Histone-fold"/>
</dbReference>
<evidence type="ECO:0000256" key="4">
    <source>
        <dbReference type="SAM" id="MobiDB-lite"/>
    </source>
</evidence>
<dbReference type="SUPFAM" id="SSF47113">
    <property type="entry name" value="Histone-fold"/>
    <property type="match status" value="1"/>
</dbReference>
<dbReference type="GO" id="GO:0001228">
    <property type="term" value="F:DNA-binding transcription activator activity, RNA polymerase II-specific"/>
    <property type="evidence" value="ECO:0007669"/>
    <property type="project" value="InterPro"/>
</dbReference>
<dbReference type="OrthoDB" id="666592at2759"/>
<reference evidence="6" key="2">
    <citation type="submission" date="2015-07" db="EMBL/GenBank/DDBJ databases">
        <authorList>
            <person name="Noorani M."/>
        </authorList>
    </citation>
    <scope>NUCLEOTIDE SEQUENCE</scope>
    <source>
        <strain evidence="6">Yugu1</strain>
    </source>
</reference>
<dbReference type="PANTHER" id="PTHR11064">
    <property type="entry name" value="CCAAT-BINDING TRANSCRIPTION FACTOR-RELATED"/>
    <property type="match status" value="1"/>
</dbReference>
<dbReference type="Pfam" id="PF00808">
    <property type="entry name" value="CBFD_NFYB_HMF"/>
    <property type="match status" value="1"/>
</dbReference>
<dbReference type="EMBL" id="CM003528">
    <property type="protein sequence ID" value="RCV08149.1"/>
    <property type="molecule type" value="Genomic_DNA"/>
</dbReference>
<name>A0A368PR77_SETIT</name>
<dbReference type="Gene3D" id="1.10.20.10">
    <property type="entry name" value="Histone, subunit A"/>
    <property type="match status" value="1"/>
</dbReference>
<protein>
    <recommendedName>
        <fullName evidence="5">Transcription factor CBF/NF-Y/archaeal histone domain-containing protein</fullName>
    </recommendedName>
</protein>
<evidence type="ECO:0000256" key="2">
    <source>
        <dbReference type="ARBA" id="ARBA00023015"/>
    </source>
</evidence>
<evidence type="ECO:0000256" key="1">
    <source>
        <dbReference type="ARBA" id="ARBA00009053"/>
    </source>
</evidence>
<accession>A0A368PR77</accession>
<dbReference type="GO" id="GO:0016602">
    <property type="term" value="C:CCAAT-binding factor complex"/>
    <property type="evidence" value="ECO:0007669"/>
    <property type="project" value="InterPro"/>
</dbReference>